<dbReference type="GO" id="GO:0004519">
    <property type="term" value="F:endonuclease activity"/>
    <property type="evidence" value="ECO:0007669"/>
    <property type="project" value="UniProtKB-KW"/>
</dbReference>
<evidence type="ECO:0000256" key="4">
    <source>
        <dbReference type="ARBA" id="ARBA00022722"/>
    </source>
</evidence>
<evidence type="ECO:0000313" key="19">
    <source>
        <dbReference type="Proteomes" id="UP000249723"/>
    </source>
</evidence>
<dbReference type="Gene3D" id="3.10.10.10">
    <property type="entry name" value="HIV Type 1 Reverse Transcriptase, subunit A, domain 1"/>
    <property type="match status" value="1"/>
</dbReference>
<dbReference type="EMBL" id="FMWP01000010">
    <property type="protein sequence ID" value="SCZ87425.1"/>
    <property type="molecule type" value="Genomic_DNA"/>
</dbReference>
<dbReference type="InterPro" id="IPR041588">
    <property type="entry name" value="Integrase_H2C2"/>
</dbReference>
<dbReference type="SUPFAM" id="SSF53098">
    <property type="entry name" value="Ribonuclease H-like"/>
    <property type="match status" value="1"/>
</dbReference>
<dbReference type="InterPro" id="IPR036397">
    <property type="entry name" value="RNaseH_sf"/>
</dbReference>
<dbReference type="InterPro" id="IPR043128">
    <property type="entry name" value="Rev_trsase/Diguanyl_cyclase"/>
</dbReference>
<keyword evidence="10" id="KW-0694">RNA-binding</keyword>
<dbReference type="GO" id="GO:0004190">
    <property type="term" value="F:aspartic-type endopeptidase activity"/>
    <property type="evidence" value="ECO:0007669"/>
    <property type="project" value="UniProtKB-KW"/>
</dbReference>
<keyword evidence="7" id="KW-0255">Endonuclease</keyword>
<organism evidence="18 19">
    <name type="scientific">Microbotryum saponariae</name>
    <dbReference type="NCBI Taxonomy" id="289078"/>
    <lineage>
        <taxon>Eukaryota</taxon>
        <taxon>Fungi</taxon>
        <taxon>Dikarya</taxon>
        <taxon>Basidiomycota</taxon>
        <taxon>Pucciniomycotina</taxon>
        <taxon>Microbotryomycetes</taxon>
        <taxon>Microbotryales</taxon>
        <taxon>Microbotryaceae</taxon>
        <taxon>Microbotryum</taxon>
    </lineage>
</organism>
<keyword evidence="13" id="KW-0239">DNA-directed DNA polymerase</keyword>
<dbReference type="Pfam" id="PF00078">
    <property type="entry name" value="RVT_1"/>
    <property type="match status" value="1"/>
</dbReference>
<dbReference type="Pfam" id="PF17917">
    <property type="entry name" value="RT_RNaseH"/>
    <property type="match status" value="1"/>
</dbReference>
<evidence type="ECO:0000256" key="10">
    <source>
        <dbReference type="ARBA" id="ARBA00022884"/>
    </source>
</evidence>
<evidence type="ECO:0000256" key="6">
    <source>
        <dbReference type="ARBA" id="ARBA00022750"/>
    </source>
</evidence>
<dbReference type="InterPro" id="IPR000477">
    <property type="entry name" value="RT_dom"/>
</dbReference>
<dbReference type="InterPro" id="IPR043502">
    <property type="entry name" value="DNA/RNA_pol_sf"/>
</dbReference>
<dbReference type="GO" id="GO:0006508">
    <property type="term" value="P:proteolysis"/>
    <property type="evidence" value="ECO:0007669"/>
    <property type="project" value="UniProtKB-KW"/>
</dbReference>
<dbReference type="Gene3D" id="3.30.420.10">
    <property type="entry name" value="Ribonuclease H-like superfamily/Ribonuclease H"/>
    <property type="match status" value="1"/>
</dbReference>
<dbReference type="InterPro" id="IPR040521">
    <property type="entry name" value="KDZ"/>
</dbReference>
<dbReference type="PROSITE" id="PS50878">
    <property type="entry name" value="RT_POL"/>
    <property type="match status" value="1"/>
</dbReference>
<dbReference type="GO" id="GO:0005634">
    <property type="term" value="C:nucleus"/>
    <property type="evidence" value="ECO:0007669"/>
    <property type="project" value="UniProtKB-ARBA"/>
</dbReference>
<keyword evidence="1" id="KW-0645">Protease</keyword>
<dbReference type="Gene3D" id="1.10.340.70">
    <property type="match status" value="1"/>
</dbReference>
<keyword evidence="11" id="KW-0229">DNA integration</keyword>
<keyword evidence="4" id="KW-0540">Nuclease</keyword>
<dbReference type="FunFam" id="3.10.10.10:FF:000007">
    <property type="entry name" value="Retrovirus-related Pol polyprotein from transposon 17.6-like Protein"/>
    <property type="match status" value="1"/>
</dbReference>
<dbReference type="GO" id="GO:0015074">
    <property type="term" value="P:DNA integration"/>
    <property type="evidence" value="ECO:0007669"/>
    <property type="project" value="UniProtKB-KW"/>
</dbReference>
<dbReference type="Pfam" id="PF18758">
    <property type="entry name" value="KDZ"/>
    <property type="match status" value="1"/>
</dbReference>
<keyword evidence="6" id="KW-0064">Aspartyl protease</keyword>
<feature type="domain" description="Integrase catalytic" evidence="17">
    <location>
        <begin position="1078"/>
        <end position="1237"/>
    </location>
</feature>
<evidence type="ECO:0000256" key="13">
    <source>
        <dbReference type="ARBA" id="ARBA00022932"/>
    </source>
</evidence>
<accession>A0A2X0M8W9</accession>
<protein>
    <submittedName>
        <fullName evidence="18">BZ3500_MvSof-1268-A1-R1_Chr2-2g04891 protein</fullName>
    </submittedName>
</protein>
<dbReference type="InterPro" id="IPR050951">
    <property type="entry name" value="Retrovirus_Pol_polyprotein"/>
</dbReference>
<dbReference type="GO" id="GO:0003887">
    <property type="term" value="F:DNA-directed DNA polymerase activity"/>
    <property type="evidence" value="ECO:0007669"/>
    <property type="project" value="UniProtKB-KW"/>
</dbReference>
<evidence type="ECO:0000259" key="16">
    <source>
        <dbReference type="PROSITE" id="PS50878"/>
    </source>
</evidence>
<name>A0A2X0M8W9_9BASI</name>
<dbReference type="InterPro" id="IPR012337">
    <property type="entry name" value="RNaseH-like_sf"/>
</dbReference>
<keyword evidence="12" id="KW-0695">RNA-directed DNA polymerase</keyword>
<dbReference type="Gene3D" id="3.30.70.270">
    <property type="match status" value="2"/>
</dbReference>
<evidence type="ECO:0000256" key="12">
    <source>
        <dbReference type="ARBA" id="ARBA00022918"/>
    </source>
</evidence>
<dbReference type="STRING" id="289078.A0A2X0M8W9"/>
<dbReference type="FunFam" id="1.10.340.70:FF:000001">
    <property type="entry name" value="Retrovirus-related Pol polyprotein from transposon gypsy-like Protein"/>
    <property type="match status" value="1"/>
</dbReference>
<evidence type="ECO:0000256" key="5">
    <source>
        <dbReference type="ARBA" id="ARBA00022723"/>
    </source>
</evidence>
<keyword evidence="15" id="KW-0233">DNA recombination</keyword>
<dbReference type="GO" id="GO:0003964">
    <property type="term" value="F:RNA-directed DNA polymerase activity"/>
    <property type="evidence" value="ECO:0007669"/>
    <property type="project" value="UniProtKB-KW"/>
</dbReference>
<dbReference type="GO" id="GO:0006310">
    <property type="term" value="P:DNA recombination"/>
    <property type="evidence" value="ECO:0007669"/>
    <property type="project" value="UniProtKB-KW"/>
</dbReference>
<evidence type="ECO:0000256" key="11">
    <source>
        <dbReference type="ARBA" id="ARBA00022908"/>
    </source>
</evidence>
<dbReference type="Pfam" id="PF17921">
    <property type="entry name" value="Integrase_H2C2"/>
    <property type="match status" value="1"/>
</dbReference>
<evidence type="ECO:0000256" key="9">
    <source>
        <dbReference type="ARBA" id="ARBA00022842"/>
    </source>
</evidence>
<gene>
    <name evidence="18" type="ORF">BZ3500_MVSOF-1268-A1-R1_CHR2-2G04891</name>
</gene>
<keyword evidence="14" id="KW-0238">DNA-binding</keyword>
<evidence type="ECO:0000259" key="17">
    <source>
        <dbReference type="PROSITE" id="PS50994"/>
    </source>
</evidence>
<keyword evidence="9" id="KW-0460">Magnesium</keyword>
<dbReference type="PANTHER" id="PTHR37984:SF5">
    <property type="entry name" value="PROTEIN NYNRIN-LIKE"/>
    <property type="match status" value="1"/>
</dbReference>
<dbReference type="InterPro" id="IPR041373">
    <property type="entry name" value="RT_RNaseH"/>
</dbReference>
<evidence type="ECO:0000256" key="7">
    <source>
        <dbReference type="ARBA" id="ARBA00022759"/>
    </source>
</evidence>
<dbReference type="Gene3D" id="3.10.20.370">
    <property type="match status" value="1"/>
</dbReference>
<dbReference type="PROSITE" id="PS50994">
    <property type="entry name" value="INTEGRASE"/>
    <property type="match status" value="1"/>
</dbReference>
<keyword evidence="8" id="KW-0378">Hydrolase</keyword>
<reference evidence="19" key="1">
    <citation type="submission" date="2016-10" db="EMBL/GenBank/DDBJ databases">
        <authorList>
            <person name="Jeantristanb JTB J.-T."/>
            <person name="Ricardo R."/>
        </authorList>
    </citation>
    <scope>NUCLEOTIDE SEQUENCE [LARGE SCALE GENOMIC DNA]</scope>
</reference>
<dbReference type="GO" id="GO:0046872">
    <property type="term" value="F:metal ion binding"/>
    <property type="evidence" value="ECO:0007669"/>
    <property type="project" value="UniProtKB-KW"/>
</dbReference>
<keyword evidence="2" id="KW-0808">Transferase</keyword>
<proteinExistence type="predicted"/>
<dbReference type="CDD" id="cd01647">
    <property type="entry name" value="RT_LTR"/>
    <property type="match status" value="1"/>
</dbReference>
<dbReference type="PANTHER" id="PTHR37984">
    <property type="entry name" value="PROTEIN CBG26694"/>
    <property type="match status" value="1"/>
</dbReference>
<dbReference type="GO" id="GO:0003723">
    <property type="term" value="F:RNA binding"/>
    <property type="evidence" value="ECO:0007669"/>
    <property type="project" value="UniProtKB-KW"/>
</dbReference>
<feature type="domain" description="Reverse transcriptase" evidence="16">
    <location>
        <begin position="536"/>
        <end position="721"/>
    </location>
</feature>
<evidence type="ECO:0000256" key="1">
    <source>
        <dbReference type="ARBA" id="ARBA00022670"/>
    </source>
</evidence>
<evidence type="ECO:0000256" key="15">
    <source>
        <dbReference type="ARBA" id="ARBA00023172"/>
    </source>
</evidence>
<evidence type="ECO:0000313" key="18">
    <source>
        <dbReference type="EMBL" id="SCZ87425.1"/>
    </source>
</evidence>
<evidence type="ECO:0000256" key="8">
    <source>
        <dbReference type="ARBA" id="ARBA00022801"/>
    </source>
</evidence>
<dbReference type="Proteomes" id="UP000249723">
    <property type="component" value="Unassembled WGS sequence"/>
</dbReference>
<dbReference type="Pfam" id="PF24626">
    <property type="entry name" value="SH3_Tf2-1"/>
    <property type="match status" value="1"/>
</dbReference>
<evidence type="ECO:0000256" key="3">
    <source>
        <dbReference type="ARBA" id="ARBA00022695"/>
    </source>
</evidence>
<dbReference type="CDD" id="cd09274">
    <property type="entry name" value="RNase_HI_RT_Ty3"/>
    <property type="match status" value="1"/>
</dbReference>
<keyword evidence="19" id="KW-1185">Reference proteome</keyword>
<sequence>MSTPVPPTHVYKASDPPQLHQTSMEALREYFMRLDYYNRRVARVPVTSDHDKIEGAGMGLQVLALKTWFSQGLSKHLAKPYAQFKSELIRRAVPADFVWTQLEVLHRQRQVTGHDVHAFQDFSDRMRELAKLVLLGTDPELCRLLRTHVVSSLAGWSDLSLERLALDAPAPAVVSETDVYSDAPAEQPGEFDYQVFERIGREEWGVIAQRRAAIATQVAALQQQRPNTRPTAFATATMRPVPTTAPASGGPRPRLTAEERAYLDANHGCYRCRALNADHMSSNCPRYVPAPGAPATSSTPLSTAPAARTRPGMVAAIQTFQETGDSTAFAGLNNSGSPQTFLSEDFVQRLGLEKRALEQHTKYTLAMQNQVPTVFTCTHFVRVPVELANGRWAAGPTYAEVAPLGRDLELILGGNFIYTHKIDLGHFPHPHLTCKNNPEEPIDLLELSSQPRGTSPVAAIAPVNEDEQLRLAALDQRLRAVYADRFPDDIPPVATYQSPVRHHIELDNPRTVINLRGYPVAKRHRQAWYLLLQKHLASGRLRPSRSPYASPAFIIPKKGSDVDPTISPRWVNDYRHLNRHTIKDRTPLPLADDILSTCSKAQFWAKIDMTNSFFQTKMAEEDIAKTAVSTPWGLYEWTVMPMGLCNAPATHQRRVNDALHGLLGTICFVYLDDITIFADTLEEHEARVCQVLDALRRAELYCSPSKTNLATSECEFLGHIINRSGVHADPKKIKRIHDWHLPATVTELKGFLCLVQYLRRFIPGLAEHTAALTPLTIKGLTSIGNLWTTPTVRHFEAIKSIVVSLDCLRPPDHSADAMPFWVMTDASLQGIGGVLLQGSHWKTAHPIAYWSRQYIPAERNYPTHEQELLAIVEALKEWRIDLLGGHFHILTDHSTLEHFQTQRTVISRRQARWLDTLAEFDYDLQYLPGRENIVADAMSRYSFPEPLPVIVANISQVSLSDVVKQQIVDAYKTDAFCQQALNNIASVASEIKIIDALLYLRGRLVIPLLAPLRESILHDAHDALGHLGDVKTYQTVIQTYFWPNMSRHVKQYVQQCDSCQRTKARTTRVAGKLHSLPVPVRPMTDIAVDFVGPLPTNKGFDRVLTITDRLSGYVRLIPAREADTAADVANRFHEGWHRFFGLPQRIVSDRDKLFTSKFWSALHKRLNIKLQLSSAFHPETDGRSEKTNKTAFQILRSLVNREQSNWVECLTACEYAINSSVNVSTGKTPFELVLGYTPTLAPLAPIEGDEELPSVEELLALRFQSCEEARDQLAVSKVRQAAQANKDRADEPSWAVGDLVLLDSSDRRKRLHTRKRRAAKLMDRFDGPYRIVAAQPGISTYTLQLNKDDSAVPFFHTGKLKAYRSNDSELFPSREPARPGPVDVGGEPELNIWSLGFHGRRIAIHGSLPRHWRTRRHWTVGNIGTRNESVFSEGSFVSRRGEFGIAMPPKRRYKSKPLVYKLQVTLCASESRCAKDVERLAQLGFIFSTASMPMTTFSFRLVEQTHASWRVSPRALTGYADGLKEYYSRCGWVRGHYTGHPWTFGSNAIDEYRALETCEQDSGDLLVGTVDSFQQGSRVLRANHDQIVPDIFLGEEEVQAMKAEVEASVRPTKKACTESWKAADDGAGSTSSRVVDTGLVACVCRHDVNLKMVNLERSGEKLYYALAILKCISERLPENAKIGVLYDIACNFKHHIEKTKCAYFPIICHPRQLLPKLFKRLEFATSVFHAYAHIWSCQVEFNPRLIPNFGLTDGEGYERLWSGLRSLIPRTRIGAEVRQALAWIEDEKTRITSCQTLWTKIPFLNRSTQLMPSPYSALKMLKRSETARSFYWIAGWSFFSCANVLGPRTTISSMFGSTLAGSQRAIPSPCLLHYIWLDDSARPPSLARDVQQVRVIQAQMDMNDEAQLAKEVGPFSA</sequence>
<dbReference type="OrthoDB" id="3341476at2759"/>
<dbReference type="InterPro" id="IPR001584">
    <property type="entry name" value="Integrase_cat-core"/>
</dbReference>
<dbReference type="SUPFAM" id="SSF56672">
    <property type="entry name" value="DNA/RNA polymerases"/>
    <property type="match status" value="1"/>
</dbReference>
<evidence type="ECO:0000256" key="2">
    <source>
        <dbReference type="ARBA" id="ARBA00022679"/>
    </source>
</evidence>
<dbReference type="InterPro" id="IPR056924">
    <property type="entry name" value="SH3_Tf2-1"/>
</dbReference>
<dbReference type="Pfam" id="PF00665">
    <property type="entry name" value="rve"/>
    <property type="match status" value="1"/>
</dbReference>
<evidence type="ECO:0000256" key="14">
    <source>
        <dbReference type="ARBA" id="ARBA00023125"/>
    </source>
</evidence>
<keyword evidence="5" id="KW-0479">Metal-binding</keyword>
<keyword evidence="3" id="KW-0548">Nucleotidyltransferase</keyword>
<dbReference type="GO" id="GO:0003677">
    <property type="term" value="F:DNA binding"/>
    <property type="evidence" value="ECO:0007669"/>
    <property type="project" value="UniProtKB-KW"/>
</dbReference>